<dbReference type="EMBL" id="AOPY01001619">
    <property type="protein sequence ID" value="EPJ35653.1"/>
    <property type="molecule type" value="Genomic_DNA"/>
</dbReference>
<evidence type="ECO:0000313" key="2">
    <source>
        <dbReference type="Proteomes" id="UP000015001"/>
    </source>
</evidence>
<keyword evidence="2" id="KW-1185">Reference proteome</keyword>
<name>S4M8G0_9ACTN</name>
<accession>S4M8G0</accession>
<organism evidence="1 2">
    <name type="scientific">Streptomyces afghaniensis 772</name>
    <dbReference type="NCBI Taxonomy" id="1283301"/>
    <lineage>
        <taxon>Bacteria</taxon>
        <taxon>Bacillati</taxon>
        <taxon>Actinomycetota</taxon>
        <taxon>Actinomycetes</taxon>
        <taxon>Kitasatosporales</taxon>
        <taxon>Streptomycetaceae</taxon>
        <taxon>Streptomyces</taxon>
    </lineage>
</organism>
<dbReference type="AlphaFoldDB" id="S4M8G0"/>
<sequence length="69" mass="8386">MDLDYTTYMELLRLTKGAFGWQHLYTEAPLDDWEFERTADRIARMLDVLPQVFPDCDYTPLREKWDARR</sequence>
<evidence type="ECO:0000313" key="1">
    <source>
        <dbReference type="EMBL" id="EPJ35653.1"/>
    </source>
</evidence>
<dbReference type="HOGENOM" id="CLU_2773949_0_0_11"/>
<dbReference type="Proteomes" id="UP000015001">
    <property type="component" value="Unassembled WGS sequence"/>
</dbReference>
<comment type="caution">
    <text evidence="1">The sequence shown here is derived from an EMBL/GenBank/DDBJ whole genome shotgun (WGS) entry which is preliminary data.</text>
</comment>
<protein>
    <submittedName>
        <fullName evidence="1">Uncharacterized protein</fullName>
    </submittedName>
</protein>
<proteinExistence type="predicted"/>
<gene>
    <name evidence="1" type="ORF">STAFG_7289</name>
</gene>
<dbReference type="PATRIC" id="fig|1283301.3.peg.7238"/>
<reference evidence="1 2" key="1">
    <citation type="submission" date="2013-02" db="EMBL/GenBank/DDBJ databases">
        <title>Draft Genome Sequence of Streptomyces afghaniensis, Which Produces Compounds of the Julimycin B-Complex.</title>
        <authorList>
            <person name="Gruening B.A."/>
            <person name="Praeg A."/>
            <person name="Erxleben A."/>
            <person name="Guenther S."/>
            <person name="Fiedler H.-P."/>
            <person name="Goodfellow M."/>
            <person name="Mueller M."/>
        </authorList>
    </citation>
    <scope>NUCLEOTIDE SEQUENCE [LARGE SCALE GENOMIC DNA]</scope>
    <source>
        <strain evidence="1 2">772</strain>
    </source>
</reference>